<keyword evidence="7" id="KW-1185">Reference proteome</keyword>
<dbReference type="CDD" id="cd00156">
    <property type="entry name" value="REC"/>
    <property type="match status" value="1"/>
</dbReference>
<evidence type="ECO:0000256" key="2">
    <source>
        <dbReference type="ARBA" id="ARBA00023012"/>
    </source>
</evidence>
<evidence type="ECO:0000256" key="1">
    <source>
        <dbReference type="ARBA" id="ARBA00022553"/>
    </source>
</evidence>
<dbReference type="SMART" id="SM00448">
    <property type="entry name" value="REC"/>
    <property type="match status" value="1"/>
</dbReference>
<evidence type="ECO:0000313" key="7">
    <source>
        <dbReference type="Proteomes" id="UP000322726"/>
    </source>
</evidence>
<dbReference type="PANTHER" id="PTHR48111:SF1">
    <property type="entry name" value="TWO-COMPONENT RESPONSE REGULATOR ORR33"/>
    <property type="match status" value="1"/>
</dbReference>
<keyword evidence="1" id="KW-0597">Phosphoprotein</keyword>
<dbReference type="InterPro" id="IPR011006">
    <property type="entry name" value="CheY-like_superfamily"/>
</dbReference>
<dbReference type="GO" id="GO:0032993">
    <property type="term" value="C:protein-DNA complex"/>
    <property type="evidence" value="ECO:0007669"/>
    <property type="project" value="TreeGrafter"/>
</dbReference>
<proteinExistence type="predicted"/>
<keyword evidence="3" id="KW-0805">Transcription regulation</keyword>
<dbReference type="InterPro" id="IPR039420">
    <property type="entry name" value="WalR-like"/>
</dbReference>
<keyword evidence="4" id="KW-0238">DNA-binding</keyword>
<dbReference type="Gene3D" id="3.40.50.2300">
    <property type="match status" value="1"/>
</dbReference>
<organism evidence="6 7">
    <name type="scientific">Malaciobacter pacificus</name>
    <dbReference type="NCBI Taxonomy" id="1080223"/>
    <lineage>
        <taxon>Bacteria</taxon>
        <taxon>Pseudomonadati</taxon>
        <taxon>Campylobacterota</taxon>
        <taxon>Epsilonproteobacteria</taxon>
        <taxon>Campylobacterales</taxon>
        <taxon>Arcobacteraceae</taxon>
        <taxon>Malaciobacter</taxon>
    </lineage>
</organism>
<keyword evidence="5" id="KW-0804">Transcription</keyword>
<accession>A0A5C2H7B2</accession>
<name>A0A5C2H7B2_9BACT</name>
<evidence type="ECO:0000256" key="4">
    <source>
        <dbReference type="ARBA" id="ARBA00023125"/>
    </source>
</evidence>
<dbReference type="InterPro" id="IPR001789">
    <property type="entry name" value="Sig_transdc_resp-reg_receiver"/>
</dbReference>
<reference evidence="7" key="1">
    <citation type="submission" date="2019-09" db="EMBL/GenBank/DDBJ databases">
        <title>Complete genome sequencing of four Arcobacter species reveals a diverse suite of mobile elements.</title>
        <authorList>
            <person name="On S.L.W."/>
            <person name="Miller W.G."/>
            <person name="Biggs P."/>
            <person name="Cornelius A."/>
            <person name="Vandamme P."/>
        </authorList>
    </citation>
    <scope>NUCLEOTIDE SEQUENCE [LARGE SCALE GENOMIC DNA]</scope>
    <source>
        <strain evidence="7">LMG 26638</strain>
    </source>
</reference>
<dbReference type="KEGG" id="apai:APAC_0990"/>
<dbReference type="GO" id="GO:0000976">
    <property type="term" value="F:transcription cis-regulatory region binding"/>
    <property type="evidence" value="ECO:0007669"/>
    <property type="project" value="TreeGrafter"/>
</dbReference>
<dbReference type="GO" id="GO:0006355">
    <property type="term" value="P:regulation of DNA-templated transcription"/>
    <property type="evidence" value="ECO:0007669"/>
    <property type="project" value="TreeGrafter"/>
</dbReference>
<dbReference type="PANTHER" id="PTHR48111">
    <property type="entry name" value="REGULATOR OF RPOS"/>
    <property type="match status" value="1"/>
</dbReference>
<dbReference type="InterPro" id="IPR000014">
    <property type="entry name" value="PAS"/>
</dbReference>
<dbReference type="Pfam" id="PF00072">
    <property type="entry name" value="Response_reg"/>
    <property type="match status" value="1"/>
</dbReference>
<dbReference type="SUPFAM" id="SSF55785">
    <property type="entry name" value="PYP-like sensor domain (PAS domain)"/>
    <property type="match status" value="1"/>
</dbReference>
<dbReference type="AlphaFoldDB" id="A0A5C2H7B2"/>
<sequence>MDKDFLKQLNILYVEDDELIKKELNDTLKLFFKDILLASDGEEAIELFNANQKNIDLILSDINMPKKDGIALLHEIRKIDKIVPFIFTTAFTNHEYLIDSIKYGVNDYFVKPLDIKELLGKIETLSRKSKKQKKIDHYQNMINEYLDTINKVAFVFVFDKNKKITYVNEFYTELSKLDVDDVLDNEFNYIYHKDIPSEIINKQWEDLNNNKRWSGNLKFMTKDDTAFYSNCTIIPVLNENGNKFISINFITTKEENNRRNFKKKVLYNFNETKKIYRKAQEKIDSLTKELEHYKGFEKKESEFEKVKNQNNEYINNINNLENKLKDIRNRQELFTKNVNLKMKEISESTDSMKEQMIKADKKVIYLRREIKVREHYIEKIQKELQIKKQKVSDLEDVLNHRESQLYNDKNKTKK</sequence>
<reference evidence="6 7" key="3">
    <citation type="submission" date="2019-09" db="EMBL/GenBank/DDBJ databases">
        <title>Taxonomic note: a critical rebuttal of the proposed division of the genus Arcobacter into six genera, emended descriptions of Arcobacter anaerophilus and the genus Arcobacter, and an assessment of genus-level boundaries for Epsilonproteobacteria using in silico genomic comparator tools.</title>
        <authorList>
            <person name="On S.L.W."/>
            <person name="Miller W.G."/>
            <person name="Biggs P."/>
            <person name="Cornelius A."/>
            <person name="Vandamme P."/>
        </authorList>
    </citation>
    <scope>NUCLEOTIDE SEQUENCE [LARGE SCALE GENOMIC DNA]</scope>
    <source>
        <strain evidence="6 7">LMG 26638</strain>
    </source>
</reference>
<keyword evidence="2" id="KW-0902">Two-component regulatory system</keyword>
<dbReference type="OrthoDB" id="5343123at2"/>
<dbReference type="GO" id="GO:0000156">
    <property type="term" value="F:phosphorelay response regulator activity"/>
    <property type="evidence" value="ECO:0007669"/>
    <property type="project" value="TreeGrafter"/>
</dbReference>
<reference evidence="6 7" key="2">
    <citation type="submission" date="2019-09" db="EMBL/GenBank/DDBJ databases">
        <title>Complete genome sequencing of four Arcobacter species reveals a diverse suite of mobile elements.</title>
        <authorList>
            <person name="Miller W.G."/>
            <person name="Yee E."/>
            <person name="Bono J.L."/>
        </authorList>
    </citation>
    <scope>NUCLEOTIDE SEQUENCE [LARGE SCALE GENOMIC DNA]</scope>
    <source>
        <strain evidence="6 7">LMG 26638</strain>
    </source>
</reference>
<dbReference type="RefSeq" id="WP_130233073.1">
    <property type="nucleotide sequence ID" value="NZ_BMEF01000034.1"/>
</dbReference>
<dbReference type="Gene3D" id="3.30.450.20">
    <property type="entry name" value="PAS domain"/>
    <property type="match status" value="1"/>
</dbReference>
<dbReference type="CDD" id="cd00130">
    <property type="entry name" value="PAS"/>
    <property type="match status" value="1"/>
</dbReference>
<protein>
    <submittedName>
        <fullName evidence="6">PAS sensor-containing response regulator</fullName>
    </submittedName>
</protein>
<dbReference type="InterPro" id="IPR035965">
    <property type="entry name" value="PAS-like_dom_sf"/>
</dbReference>
<dbReference type="SUPFAM" id="SSF52172">
    <property type="entry name" value="CheY-like"/>
    <property type="match status" value="1"/>
</dbReference>
<dbReference type="PROSITE" id="PS50110">
    <property type="entry name" value="RESPONSE_REGULATORY"/>
    <property type="match status" value="1"/>
</dbReference>
<evidence type="ECO:0000313" key="6">
    <source>
        <dbReference type="EMBL" id="QEP34118.1"/>
    </source>
</evidence>
<evidence type="ECO:0000256" key="5">
    <source>
        <dbReference type="ARBA" id="ARBA00023163"/>
    </source>
</evidence>
<evidence type="ECO:0000256" key="3">
    <source>
        <dbReference type="ARBA" id="ARBA00023015"/>
    </source>
</evidence>
<dbReference type="Pfam" id="PF13426">
    <property type="entry name" value="PAS_9"/>
    <property type="match status" value="1"/>
</dbReference>
<dbReference type="EMBL" id="CP035928">
    <property type="protein sequence ID" value="QEP34118.1"/>
    <property type="molecule type" value="Genomic_DNA"/>
</dbReference>
<dbReference type="GO" id="GO:0005829">
    <property type="term" value="C:cytosol"/>
    <property type="evidence" value="ECO:0007669"/>
    <property type="project" value="TreeGrafter"/>
</dbReference>
<gene>
    <name evidence="6" type="ORF">APAC_0990</name>
</gene>
<dbReference type="Proteomes" id="UP000322726">
    <property type="component" value="Chromosome"/>
</dbReference>